<reference evidence="4 5" key="1">
    <citation type="submission" date="2018-06" db="EMBL/GenBank/DDBJ databases">
        <authorList>
            <consortium name="Pathogen Informatics"/>
            <person name="Doyle S."/>
        </authorList>
    </citation>
    <scope>NUCLEOTIDE SEQUENCE [LARGE SCALE GENOMIC DNA]</scope>
    <source>
        <strain evidence="4 5">NCTC5047</strain>
    </source>
</reference>
<gene>
    <name evidence="4" type="primary">betA_1</name>
    <name evidence="4" type="ORF">NCTC5047_06063</name>
</gene>
<dbReference type="Pfam" id="PF05199">
    <property type="entry name" value="GMC_oxred_C"/>
    <property type="match status" value="1"/>
</dbReference>
<dbReference type="GO" id="GO:0016020">
    <property type="term" value="C:membrane"/>
    <property type="evidence" value="ECO:0007669"/>
    <property type="project" value="TreeGrafter"/>
</dbReference>
<evidence type="ECO:0000256" key="2">
    <source>
        <dbReference type="SAM" id="MobiDB-lite"/>
    </source>
</evidence>
<dbReference type="Proteomes" id="UP000254340">
    <property type="component" value="Unassembled WGS sequence"/>
</dbReference>
<dbReference type="AlphaFoldDB" id="A0A377XN64"/>
<evidence type="ECO:0000313" key="4">
    <source>
        <dbReference type="EMBL" id="STT84999.1"/>
    </source>
</evidence>
<proteinExistence type="inferred from homology"/>
<dbReference type="Gene3D" id="3.50.50.60">
    <property type="entry name" value="FAD/NAD(P)-binding domain"/>
    <property type="match status" value="1"/>
</dbReference>
<evidence type="ECO:0000256" key="1">
    <source>
        <dbReference type="ARBA" id="ARBA00010790"/>
    </source>
</evidence>
<evidence type="ECO:0000259" key="3">
    <source>
        <dbReference type="Pfam" id="PF05199"/>
    </source>
</evidence>
<sequence>MAINYNGSNAVKEHGFQCHVGSMRSPSRGHVRLKSRDPHAHPAILFNYMSHEQDWQEFRDAIRITREIMNQPALDKYRGREISPGIECQSDAELDEFVRNHAETAFHPCGTCKMGYDEMAVVDGEGRVHGLEGLRGGRRLDHAADHHRQPQRHHHYDRREDGRRHSRPPAAAAQHRDVLCRWRRAGSPLTGQCRAATTPCPAYPEAM</sequence>
<dbReference type="PANTHER" id="PTHR11552">
    <property type="entry name" value="GLUCOSE-METHANOL-CHOLINE GMC OXIDOREDUCTASE"/>
    <property type="match status" value="1"/>
</dbReference>
<dbReference type="InterPro" id="IPR012132">
    <property type="entry name" value="GMC_OxRdtase"/>
</dbReference>
<dbReference type="GO" id="GO:0050660">
    <property type="term" value="F:flavin adenine dinucleotide binding"/>
    <property type="evidence" value="ECO:0007669"/>
    <property type="project" value="InterPro"/>
</dbReference>
<evidence type="ECO:0000313" key="5">
    <source>
        <dbReference type="Proteomes" id="UP000254340"/>
    </source>
</evidence>
<dbReference type="GO" id="GO:0019285">
    <property type="term" value="P:glycine betaine biosynthetic process from choline"/>
    <property type="evidence" value="ECO:0007669"/>
    <property type="project" value="TreeGrafter"/>
</dbReference>
<accession>A0A377XN64</accession>
<protein>
    <submittedName>
        <fullName evidence="4">Choline dehydrogenase</fullName>
        <ecNumber evidence="4">1.1.99.1</ecNumber>
    </submittedName>
</protein>
<dbReference type="Gene3D" id="3.30.560.10">
    <property type="entry name" value="Glucose Oxidase, domain 3"/>
    <property type="match status" value="1"/>
</dbReference>
<organism evidence="4 5">
    <name type="scientific">Klebsiella pneumoniae</name>
    <dbReference type="NCBI Taxonomy" id="573"/>
    <lineage>
        <taxon>Bacteria</taxon>
        <taxon>Pseudomonadati</taxon>
        <taxon>Pseudomonadota</taxon>
        <taxon>Gammaproteobacteria</taxon>
        <taxon>Enterobacterales</taxon>
        <taxon>Enterobacteriaceae</taxon>
        <taxon>Klebsiella/Raoultella group</taxon>
        <taxon>Klebsiella</taxon>
        <taxon>Klebsiella pneumoniae complex</taxon>
    </lineage>
</organism>
<dbReference type="InterPro" id="IPR007867">
    <property type="entry name" value="GMC_OxRtase_C"/>
</dbReference>
<feature type="region of interest" description="Disordered" evidence="2">
    <location>
        <begin position="142"/>
        <end position="178"/>
    </location>
</feature>
<keyword evidence="4" id="KW-0560">Oxidoreductase</keyword>
<dbReference type="PANTHER" id="PTHR11552:SF147">
    <property type="entry name" value="CHOLINE DEHYDROGENASE, MITOCHONDRIAL"/>
    <property type="match status" value="1"/>
</dbReference>
<dbReference type="GO" id="GO:0008812">
    <property type="term" value="F:choline dehydrogenase activity"/>
    <property type="evidence" value="ECO:0007669"/>
    <property type="project" value="UniProtKB-EC"/>
</dbReference>
<dbReference type="InterPro" id="IPR036188">
    <property type="entry name" value="FAD/NAD-bd_sf"/>
</dbReference>
<dbReference type="SUPFAM" id="SSF54373">
    <property type="entry name" value="FAD-linked reductases, C-terminal domain"/>
    <property type="match status" value="1"/>
</dbReference>
<dbReference type="EMBL" id="UGLH01000006">
    <property type="protein sequence ID" value="STT84999.1"/>
    <property type="molecule type" value="Genomic_DNA"/>
</dbReference>
<feature type="domain" description="Glucose-methanol-choline oxidoreductase C-terminal" evidence="3">
    <location>
        <begin position="27"/>
        <end position="135"/>
    </location>
</feature>
<dbReference type="EC" id="1.1.99.1" evidence="4"/>
<comment type="similarity">
    <text evidence="1">Belongs to the GMC oxidoreductase family.</text>
</comment>
<name>A0A377XN64_KLEPN</name>